<dbReference type="OrthoDB" id="573423at2"/>
<protein>
    <recommendedName>
        <fullName evidence="4">DUF4359 domain-containing protein</fullName>
    </recommendedName>
</protein>
<keyword evidence="3" id="KW-1185">Reference proteome</keyword>
<organism evidence="2 3">
    <name type="scientific">Hydrococcus rivularis NIES-593</name>
    <dbReference type="NCBI Taxonomy" id="1921803"/>
    <lineage>
        <taxon>Bacteria</taxon>
        <taxon>Bacillati</taxon>
        <taxon>Cyanobacteriota</taxon>
        <taxon>Cyanophyceae</taxon>
        <taxon>Pleurocapsales</taxon>
        <taxon>Hydrococcaceae</taxon>
        <taxon>Hydrococcus</taxon>
    </lineage>
</organism>
<evidence type="ECO:0008006" key="4">
    <source>
        <dbReference type="Google" id="ProtNLM"/>
    </source>
</evidence>
<comment type="caution">
    <text evidence="2">The sequence shown here is derived from an EMBL/GenBank/DDBJ whole genome shotgun (WGS) entry which is preliminary data.</text>
</comment>
<dbReference type="Pfam" id="PF14271">
    <property type="entry name" value="DUF4359"/>
    <property type="match status" value="1"/>
</dbReference>
<accession>A0A1U7HTL4</accession>
<dbReference type="EMBL" id="MRCB01000001">
    <property type="protein sequence ID" value="OKH26909.1"/>
    <property type="molecule type" value="Genomic_DNA"/>
</dbReference>
<evidence type="ECO:0000256" key="1">
    <source>
        <dbReference type="SAM" id="Phobius"/>
    </source>
</evidence>
<evidence type="ECO:0000313" key="2">
    <source>
        <dbReference type="EMBL" id="OKH26909.1"/>
    </source>
</evidence>
<dbReference type="STRING" id="1921803.NIES593_01000"/>
<dbReference type="InterPro" id="IPR025578">
    <property type="entry name" value="DUF4359"/>
</dbReference>
<dbReference type="RefSeq" id="WP_073598036.1">
    <property type="nucleotide sequence ID" value="NZ_MRCB01000001.1"/>
</dbReference>
<feature type="transmembrane region" description="Helical" evidence="1">
    <location>
        <begin position="7"/>
        <end position="24"/>
    </location>
</feature>
<keyword evidence="1" id="KW-0812">Transmembrane</keyword>
<evidence type="ECO:0000313" key="3">
    <source>
        <dbReference type="Proteomes" id="UP000186868"/>
    </source>
</evidence>
<keyword evidence="1" id="KW-0472">Membrane</keyword>
<dbReference type="AlphaFoldDB" id="A0A1U7HTL4"/>
<gene>
    <name evidence="2" type="ORF">NIES593_01000</name>
</gene>
<sequence>MKIGQRLIWVGGVAIVGMGGLLVVTNPSNQTYEQYATERLTLYLKEEGCTQVSEKLDGIVQSFCKSLVDTARPQIKQLIAQQTKRQNYLLFSIYQTKLSLPAPAPGYYFETIGALENFYTYQVEEL</sequence>
<proteinExistence type="predicted"/>
<reference evidence="2 3" key="1">
    <citation type="submission" date="2016-11" db="EMBL/GenBank/DDBJ databases">
        <title>Draft Genome Sequences of Nine Cyanobacterial Strains from Diverse Habitats.</title>
        <authorList>
            <person name="Zhu T."/>
            <person name="Hou S."/>
            <person name="Lu X."/>
            <person name="Hess W.R."/>
        </authorList>
    </citation>
    <scope>NUCLEOTIDE SEQUENCE [LARGE SCALE GENOMIC DNA]</scope>
    <source>
        <strain evidence="2 3">NIES-593</strain>
    </source>
</reference>
<name>A0A1U7HTL4_9CYAN</name>
<dbReference type="Proteomes" id="UP000186868">
    <property type="component" value="Unassembled WGS sequence"/>
</dbReference>
<keyword evidence="1" id="KW-1133">Transmembrane helix</keyword>